<dbReference type="InterPro" id="IPR002068">
    <property type="entry name" value="A-crystallin/Hsp20_dom"/>
</dbReference>
<evidence type="ECO:0000259" key="1">
    <source>
        <dbReference type="Pfam" id="PF00011"/>
    </source>
</evidence>
<proteinExistence type="predicted"/>
<evidence type="ECO:0000313" key="2">
    <source>
        <dbReference type="EMBL" id="CAG8640116.1"/>
    </source>
</evidence>
<name>A0A9N9GYZ3_9GLOM</name>
<gene>
    <name evidence="2" type="ORF">FCALED_LOCUS10523</name>
</gene>
<keyword evidence="3" id="KW-1185">Reference proteome</keyword>
<evidence type="ECO:0000313" key="3">
    <source>
        <dbReference type="Proteomes" id="UP000789570"/>
    </source>
</evidence>
<protein>
    <submittedName>
        <fullName evidence="2">2363_t:CDS:1</fullName>
    </submittedName>
</protein>
<dbReference type="Pfam" id="PF00011">
    <property type="entry name" value="HSP20"/>
    <property type="match status" value="1"/>
</dbReference>
<dbReference type="AlphaFoldDB" id="A0A9N9GYZ3"/>
<sequence length="144" mass="16253">MEEQLKKKKPLLNENDCEDDEFEIDEDASRCSNGIIKSENEKEIDIQIDLHDFDIEFQVFDNILVIFGKMKSVTNDGEIAPPLPQHRGRRYQSVVRPISLPANADTDKIHKVLEDGVMHVKVPMNGSSNRIVPDIALCANLGNP</sequence>
<dbReference type="CDD" id="cd06464">
    <property type="entry name" value="ACD_sHsps-like"/>
    <property type="match status" value="1"/>
</dbReference>
<dbReference type="SUPFAM" id="SSF49764">
    <property type="entry name" value="HSP20-like chaperones"/>
    <property type="match status" value="1"/>
</dbReference>
<reference evidence="2" key="1">
    <citation type="submission" date="2021-06" db="EMBL/GenBank/DDBJ databases">
        <authorList>
            <person name="Kallberg Y."/>
            <person name="Tangrot J."/>
            <person name="Rosling A."/>
        </authorList>
    </citation>
    <scope>NUCLEOTIDE SEQUENCE</scope>
    <source>
        <strain evidence="2">UK204</strain>
    </source>
</reference>
<dbReference type="InterPro" id="IPR008978">
    <property type="entry name" value="HSP20-like_chaperone"/>
</dbReference>
<dbReference type="Gene3D" id="2.60.40.790">
    <property type="match status" value="1"/>
</dbReference>
<organism evidence="2 3">
    <name type="scientific">Funneliformis caledonium</name>
    <dbReference type="NCBI Taxonomy" id="1117310"/>
    <lineage>
        <taxon>Eukaryota</taxon>
        <taxon>Fungi</taxon>
        <taxon>Fungi incertae sedis</taxon>
        <taxon>Mucoromycota</taxon>
        <taxon>Glomeromycotina</taxon>
        <taxon>Glomeromycetes</taxon>
        <taxon>Glomerales</taxon>
        <taxon>Glomeraceae</taxon>
        <taxon>Funneliformis</taxon>
    </lineage>
</organism>
<accession>A0A9N9GYZ3</accession>
<comment type="caution">
    <text evidence="2">The sequence shown here is derived from an EMBL/GenBank/DDBJ whole genome shotgun (WGS) entry which is preliminary data.</text>
</comment>
<dbReference type="Proteomes" id="UP000789570">
    <property type="component" value="Unassembled WGS sequence"/>
</dbReference>
<feature type="domain" description="SHSP" evidence="1">
    <location>
        <begin position="39"/>
        <end position="127"/>
    </location>
</feature>
<dbReference type="OrthoDB" id="1431247at2759"/>
<dbReference type="EMBL" id="CAJVPQ010003911">
    <property type="protein sequence ID" value="CAG8640116.1"/>
    <property type="molecule type" value="Genomic_DNA"/>
</dbReference>